<feature type="repeat" description="PPR" evidence="2">
    <location>
        <begin position="15"/>
        <end position="50"/>
    </location>
</feature>
<dbReference type="EMBL" id="JACTNZ010000004">
    <property type="protein sequence ID" value="KAG5553804.1"/>
    <property type="molecule type" value="Genomic_DNA"/>
</dbReference>
<dbReference type="InterPro" id="IPR002885">
    <property type="entry name" value="PPR_rpt"/>
</dbReference>
<organism evidence="4 5">
    <name type="scientific">Rhododendron griersonianum</name>
    <dbReference type="NCBI Taxonomy" id="479676"/>
    <lineage>
        <taxon>Eukaryota</taxon>
        <taxon>Viridiplantae</taxon>
        <taxon>Streptophyta</taxon>
        <taxon>Embryophyta</taxon>
        <taxon>Tracheophyta</taxon>
        <taxon>Spermatophyta</taxon>
        <taxon>Magnoliopsida</taxon>
        <taxon>eudicotyledons</taxon>
        <taxon>Gunneridae</taxon>
        <taxon>Pentapetalae</taxon>
        <taxon>asterids</taxon>
        <taxon>Ericales</taxon>
        <taxon>Ericaceae</taxon>
        <taxon>Ericoideae</taxon>
        <taxon>Rhodoreae</taxon>
        <taxon>Rhododendron</taxon>
    </lineage>
</organism>
<name>A0AAV6KN98_9ERIC</name>
<dbReference type="InterPro" id="IPR046796">
    <property type="entry name" value="Transposase_32_dom"/>
</dbReference>
<protein>
    <recommendedName>
        <fullName evidence="3">Putative plant transposon protein domain-containing protein</fullName>
    </recommendedName>
</protein>
<dbReference type="InterPro" id="IPR011990">
    <property type="entry name" value="TPR-like_helical_dom_sf"/>
</dbReference>
<keyword evidence="5" id="KW-1185">Reference proteome</keyword>
<accession>A0AAV6KN98</accession>
<comment type="caution">
    <text evidence="4">The sequence shown here is derived from an EMBL/GenBank/DDBJ whole genome shotgun (WGS) entry which is preliminary data.</text>
</comment>
<dbReference type="GO" id="GO:0009451">
    <property type="term" value="P:RNA modification"/>
    <property type="evidence" value="ECO:0007669"/>
    <property type="project" value="InterPro"/>
</dbReference>
<evidence type="ECO:0000256" key="1">
    <source>
        <dbReference type="ARBA" id="ARBA00022737"/>
    </source>
</evidence>
<dbReference type="Pfam" id="PF20167">
    <property type="entry name" value="Transposase_32"/>
    <property type="match status" value="1"/>
</dbReference>
<feature type="domain" description="Putative plant transposon protein" evidence="3">
    <location>
        <begin position="159"/>
        <end position="335"/>
    </location>
</feature>
<dbReference type="PANTHER" id="PTHR47926">
    <property type="entry name" value="PENTATRICOPEPTIDE REPEAT-CONTAINING PROTEIN"/>
    <property type="match status" value="1"/>
</dbReference>
<dbReference type="Proteomes" id="UP000823749">
    <property type="component" value="Chromosome 4"/>
</dbReference>
<evidence type="ECO:0000313" key="4">
    <source>
        <dbReference type="EMBL" id="KAG5553804.1"/>
    </source>
</evidence>
<evidence type="ECO:0000313" key="5">
    <source>
        <dbReference type="Proteomes" id="UP000823749"/>
    </source>
</evidence>
<keyword evidence="1" id="KW-0677">Repeat</keyword>
<dbReference type="InterPro" id="IPR046960">
    <property type="entry name" value="PPR_At4g14850-like_plant"/>
</dbReference>
<dbReference type="GO" id="GO:0003723">
    <property type="term" value="F:RNA binding"/>
    <property type="evidence" value="ECO:0007669"/>
    <property type="project" value="InterPro"/>
</dbReference>
<sequence length="453" mass="50612">MDLLEKMLNNGTQPDPVTFTAVLAACSHSGVVDEAWKNFDAMLVKYRIQPTVENHASMVGVLSRAGKLSEVVEFISKIPIEPCAKRNLHTRLQGTNSTVGQRPLRRPSFARVGYHFFVDARAKRIYDDNLENNADKLIERNITISDFHSTSIFQQFTLRGWLGMCSGHVAGCPELVKEFFANAVSVNSELGYFITTVRNKTLCFFVEAICELVTLPSCDRTQWPLEPALMPPRTEVLRELTGGVFTHVEMLRQGQMTPQYYLLNRIVCAIIEPTDHIHEVSNSRAYLLYGIGRGCSIDLAWKIWTKIWKYSTHPPGTASLPFQSLITRTCLENHVQVFSGEGDTPLEASINLQTMTTSEGQVSFDGLKLPSTIPMPAYPIVEPMFLSIYPPPDYVSPYAHAAVAPPLELAPPSHEQAPPLIDFMGILHDISVAMATRFDEFSSRMNTFDPQSA</sequence>
<dbReference type="AlphaFoldDB" id="A0AAV6KN98"/>
<proteinExistence type="predicted"/>
<dbReference type="Gene3D" id="1.25.40.10">
    <property type="entry name" value="Tetratricopeptide repeat domain"/>
    <property type="match status" value="1"/>
</dbReference>
<dbReference type="PANTHER" id="PTHR47926:SF472">
    <property type="entry name" value="REPEAT (PPR) SUPERFAMILY PROTEIN, PUTATIVE-RELATED"/>
    <property type="match status" value="1"/>
</dbReference>
<dbReference type="PROSITE" id="PS51257">
    <property type="entry name" value="PROKAR_LIPOPROTEIN"/>
    <property type="match status" value="1"/>
</dbReference>
<evidence type="ECO:0000259" key="3">
    <source>
        <dbReference type="Pfam" id="PF20167"/>
    </source>
</evidence>
<evidence type="ECO:0000256" key="2">
    <source>
        <dbReference type="PROSITE-ProRule" id="PRU00708"/>
    </source>
</evidence>
<reference evidence="4" key="1">
    <citation type="submission" date="2020-08" db="EMBL/GenBank/DDBJ databases">
        <title>Plant Genome Project.</title>
        <authorList>
            <person name="Zhang R.-G."/>
        </authorList>
    </citation>
    <scope>NUCLEOTIDE SEQUENCE</scope>
    <source>
        <strain evidence="4">WSP0</strain>
        <tissue evidence="4">Leaf</tissue>
    </source>
</reference>
<dbReference type="PROSITE" id="PS51375">
    <property type="entry name" value="PPR"/>
    <property type="match status" value="1"/>
</dbReference>
<gene>
    <name evidence="4" type="ORF">RHGRI_011617</name>
</gene>